<evidence type="ECO:0000313" key="12">
    <source>
        <dbReference type="EMBL" id="EDO35635.1"/>
    </source>
</evidence>
<evidence type="ECO:0000256" key="10">
    <source>
        <dbReference type="SAM" id="Phobius"/>
    </source>
</evidence>
<evidence type="ECO:0000256" key="2">
    <source>
        <dbReference type="ARBA" id="ARBA00022475"/>
    </source>
</evidence>
<dbReference type="PRINTS" id="PR00237">
    <property type="entry name" value="GPCRRHODOPSN"/>
</dbReference>
<dbReference type="PROSITE" id="PS50262">
    <property type="entry name" value="G_PROTEIN_RECEP_F1_2"/>
    <property type="match status" value="1"/>
</dbReference>
<dbReference type="HOGENOM" id="CLU_009579_11_2_1"/>
<dbReference type="Proteomes" id="UP000001593">
    <property type="component" value="Unassembled WGS sequence"/>
</dbReference>
<dbReference type="PhylomeDB" id="A7SKX1"/>
<dbReference type="GO" id="GO:0045202">
    <property type="term" value="C:synapse"/>
    <property type="evidence" value="ECO:0007669"/>
    <property type="project" value="GOC"/>
</dbReference>
<evidence type="ECO:0000256" key="8">
    <source>
        <dbReference type="ARBA" id="ARBA00023224"/>
    </source>
</evidence>
<feature type="non-terminal residue" evidence="12">
    <location>
        <position position="274"/>
    </location>
</feature>
<evidence type="ECO:0000256" key="6">
    <source>
        <dbReference type="ARBA" id="ARBA00023136"/>
    </source>
</evidence>
<dbReference type="GO" id="GO:0004993">
    <property type="term" value="F:G protein-coupled serotonin receptor activity"/>
    <property type="evidence" value="ECO:0000318"/>
    <property type="project" value="GO_Central"/>
</dbReference>
<dbReference type="GO" id="GO:0030425">
    <property type="term" value="C:dendrite"/>
    <property type="evidence" value="ECO:0000318"/>
    <property type="project" value="GO_Central"/>
</dbReference>
<dbReference type="EMBL" id="DS469692">
    <property type="protein sequence ID" value="EDO35635.1"/>
    <property type="molecule type" value="Genomic_DNA"/>
</dbReference>
<feature type="transmembrane region" description="Helical" evidence="10">
    <location>
        <begin position="6"/>
        <end position="27"/>
    </location>
</feature>
<keyword evidence="6 10" id="KW-0472">Membrane</keyword>
<keyword evidence="4 10" id="KW-1133">Transmembrane helix</keyword>
<dbReference type="InParanoid" id="A7SKX1"/>
<feature type="transmembrane region" description="Helical" evidence="10">
    <location>
        <begin position="73"/>
        <end position="92"/>
    </location>
</feature>
<dbReference type="OMA" id="FHHEAKA"/>
<keyword evidence="13" id="KW-1185">Reference proteome</keyword>
<evidence type="ECO:0000313" key="13">
    <source>
        <dbReference type="Proteomes" id="UP000001593"/>
    </source>
</evidence>
<proteinExistence type="inferred from homology"/>
<dbReference type="PANTHER" id="PTHR24247:SF202">
    <property type="entry name" value="5-HYDROXYTRYPTAMINE RECEPTOR 1"/>
    <property type="match status" value="1"/>
</dbReference>
<comment type="similarity">
    <text evidence="9">Belongs to the G-protein coupled receptor 1 family.</text>
</comment>
<dbReference type="SUPFAM" id="SSF81321">
    <property type="entry name" value="Family A G protein-coupled receptor-like"/>
    <property type="match status" value="1"/>
</dbReference>
<feature type="transmembrane region" description="Helical" evidence="10">
    <location>
        <begin position="150"/>
        <end position="171"/>
    </location>
</feature>
<evidence type="ECO:0000256" key="7">
    <source>
        <dbReference type="ARBA" id="ARBA00023170"/>
    </source>
</evidence>
<feature type="transmembrane region" description="Helical" evidence="10">
    <location>
        <begin position="113"/>
        <end position="130"/>
    </location>
</feature>
<keyword evidence="5 9" id="KW-0297">G-protein coupled receptor</keyword>
<feature type="transmembrane region" description="Helical" evidence="10">
    <location>
        <begin position="211"/>
        <end position="232"/>
    </location>
</feature>
<evidence type="ECO:0000256" key="3">
    <source>
        <dbReference type="ARBA" id="ARBA00022692"/>
    </source>
</evidence>
<dbReference type="GO" id="GO:0030594">
    <property type="term" value="F:neurotransmitter receptor activity"/>
    <property type="evidence" value="ECO:0000318"/>
    <property type="project" value="GO_Central"/>
</dbReference>
<dbReference type="GO" id="GO:0005886">
    <property type="term" value="C:plasma membrane"/>
    <property type="evidence" value="ECO:0000318"/>
    <property type="project" value="GO_Central"/>
</dbReference>
<dbReference type="InterPro" id="IPR017452">
    <property type="entry name" value="GPCR_Rhodpsn_7TM"/>
</dbReference>
<dbReference type="InterPro" id="IPR000276">
    <property type="entry name" value="GPCR_Rhodpsn"/>
</dbReference>
<dbReference type="CDD" id="cd14967">
    <property type="entry name" value="7tmA_amine_R-like"/>
    <property type="match status" value="1"/>
</dbReference>
<feature type="non-terminal residue" evidence="12">
    <location>
        <position position="1"/>
    </location>
</feature>
<feature type="transmembrane region" description="Helical" evidence="10">
    <location>
        <begin position="39"/>
        <end position="61"/>
    </location>
</feature>
<name>A7SKX1_NEMVE</name>
<dbReference type="eggNOG" id="KOG3656">
    <property type="taxonomic scope" value="Eukaryota"/>
</dbReference>
<dbReference type="PROSITE" id="PS00237">
    <property type="entry name" value="G_PROTEIN_RECEP_F1_1"/>
    <property type="match status" value="1"/>
</dbReference>
<gene>
    <name evidence="12" type="ORF">NEMVEDRAFT_v1g122133</name>
</gene>
<dbReference type="AlphaFoldDB" id="A7SKX1"/>
<dbReference type="Gene3D" id="1.20.1070.10">
    <property type="entry name" value="Rhodopsin 7-helix transmembrane proteins"/>
    <property type="match status" value="1"/>
</dbReference>
<keyword evidence="3 9" id="KW-0812">Transmembrane</keyword>
<keyword evidence="7 9" id="KW-0675">Receptor</keyword>
<evidence type="ECO:0000256" key="1">
    <source>
        <dbReference type="ARBA" id="ARBA00004651"/>
    </source>
</evidence>
<dbReference type="GO" id="GO:0007187">
    <property type="term" value="P:G protein-coupled receptor signaling pathway, coupled to cyclic nucleotide second messenger"/>
    <property type="evidence" value="ECO:0000318"/>
    <property type="project" value="GO_Central"/>
</dbReference>
<organism evidence="12 13">
    <name type="scientific">Nematostella vectensis</name>
    <name type="common">Starlet sea anemone</name>
    <dbReference type="NCBI Taxonomy" id="45351"/>
    <lineage>
        <taxon>Eukaryota</taxon>
        <taxon>Metazoa</taxon>
        <taxon>Cnidaria</taxon>
        <taxon>Anthozoa</taxon>
        <taxon>Hexacorallia</taxon>
        <taxon>Actiniaria</taxon>
        <taxon>Edwardsiidae</taxon>
        <taxon>Nematostella</taxon>
    </lineage>
</organism>
<protein>
    <recommendedName>
        <fullName evidence="11">G-protein coupled receptors family 1 profile domain-containing protein</fullName>
    </recommendedName>
</protein>
<comment type="subcellular location">
    <subcellularLocation>
        <location evidence="1">Cell membrane</location>
        <topology evidence="1">Multi-pass membrane protein</topology>
    </subcellularLocation>
</comment>
<dbReference type="PANTHER" id="PTHR24247">
    <property type="entry name" value="5-HYDROXYTRYPTAMINE RECEPTOR"/>
    <property type="match status" value="1"/>
</dbReference>
<dbReference type="STRING" id="45351.A7SKX1"/>
<sequence length="274" mass="31434">VLVVLMVAIAVLSFIGNSIVLLVFCLYKQLRLVRHYFVVNLAVVDNILVTISIPLFVTYLSGSRYLPLCRSQIALDIICGTASLMTLAAIALERFVAVENPLLYMTKVTPRRVKTALVLTWVYALIVSFIPFHSLVFRPNNACLYFGGRFVIFITVAGFVVPVSVMVFAYWKIYKIAQRHAAHIKLTTPREQDDKKRRHTKMKRELRGAKTLMIIMCTHVLCWFPLFLFYMVDAYCPRCDRKAAVVVNYIILVLRYLNTLANPIIYTGINRQFR</sequence>
<dbReference type="SMART" id="SM01381">
    <property type="entry name" value="7TM_GPCR_Srsx"/>
    <property type="match status" value="1"/>
</dbReference>
<accession>A7SKX1</accession>
<keyword evidence="8 9" id="KW-0807">Transducer</keyword>
<dbReference type="GO" id="GO:0007268">
    <property type="term" value="P:chemical synaptic transmission"/>
    <property type="evidence" value="ECO:0000318"/>
    <property type="project" value="GO_Central"/>
</dbReference>
<evidence type="ECO:0000256" key="9">
    <source>
        <dbReference type="RuleBase" id="RU000688"/>
    </source>
</evidence>
<feature type="domain" description="G-protein coupled receptors family 1 profile" evidence="11">
    <location>
        <begin position="16"/>
        <end position="266"/>
    </location>
</feature>
<keyword evidence="2" id="KW-1003">Cell membrane</keyword>
<evidence type="ECO:0000256" key="5">
    <source>
        <dbReference type="ARBA" id="ARBA00023040"/>
    </source>
</evidence>
<feature type="transmembrane region" description="Helical" evidence="10">
    <location>
        <begin position="244"/>
        <end position="269"/>
    </location>
</feature>
<evidence type="ECO:0000256" key="4">
    <source>
        <dbReference type="ARBA" id="ARBA00022989"/>
    </source>
</evidence>
<reference evidence="12 13" key="1">
    <citation type="journal article" date="2007" name="Science">
        <title>Sea anemone genome reveals ancestral eumetazoan gene repertoire and genomic organization.</title>
        <authorList>
            <person name="Putnam N.H."/>
            <person name="Srivastava M."/>
            <person name="Hellsten U."/>
            <person name="Dirks B."/>
            <person name="Chapman J."/>
            <person name="Salamov A."/>
            <person name="Terry A."/>
            <person name="Shapiro H."/>
            <person name="Lindquist E."/>
            <person name="Kapitonov V.V."/>
            <person name="Jurka J."/>
            <person name="Genikhovich G."/>
            <person name="Grigoriev I.V."/>
            <person name="Lucas S.M."/>
            <person name="Steele R.E."/>
            <person name="Finnerty J.R."/>
            <person name="Technau U."/>
            <person name="Martindale M.Q."/>
            <person name="Rokhsar D.S."/>
        </authorList>
    </citation>
    <scope>NUCLEOTIDE SEQUENCE [LARGE SCALE GENOMIC DNA]</scope>
    <source>
        <strain evidence="13">CH2 X CH6</strain>
    </source>
</reference>
<evidence type="ECO:0000259" key="11">
    <source>
        <dbReference type="PROSITE" id="PS50262"/>
    </source>
</evidence>
<dbReference type="Pfam" id="PF00001">
    <property type="entry name" value="7tm_1"/>
    <property type="match status" value="1"/>
</dbReference>